<dbReference type="RefSeq" id="WP_013330265.1">
    <property type="nucleotide sequence ID" value="NC_014507.1"/>
</dbReference>
<name>E1RDA5_METP4</name>
<organism evidence="3 4">
    <name type="scientific">Methanolacinia petrolearia (strain DSM 11571 / OCM 486 / SEBR 4847)</name>
    <name type="common">Methanoplanus petrolearius</name>
    <dbReference type="NCBI Taxonomy" id="679926"/>
    <lineage>
        <taxon>Archaea</taxon>
        <taxon>Methanobacteriati</taxon>
        <taxon>Methanobacteriota</taxon>
        <taxon>Stenosarchaea group</taxon>
        <taxon>Methanomicrobia</taxon>
        <taxon>Methanomicrobiales</taxon>
        <taxon>Methanomicrobiaceae</taxon>
        <taxon>Methanolacinia</taxon>
    </lineage>
</organism>
<dbReference type="KEGG" id="mpi:Mpet_2341"/>
<protein>
    <submittedName>
        <fullName evidence="3">Uncharacterized protein</fullName>
    </submittedName>
</protein>
<dbReference type="PANTHER" id="PTHR37478:SF2">
    <property type="entry name" value="UPF0251 PROTEIN TK0562"/>
    <property type="match status" value="1"/>
</dbReference>
<proteinExistence type="inferred from homology"/>
<accession>E1RDA5</accession>
<dbReference type="EMBL" id="CP002117">
    <property type="protein sequence ID" value="ADN37088.1"/>
    <property type="molecule type" value="Genomic_DNA"/>
</dbReference>
<dbReference type="STRING" id="679926.Mpet_2341"/>
<dbReference type="Proteomes" id="UP000006565">
    <property type="component" value="Chromosome"/>
</dbReference>
<evidence type="ECO:0000256" key="1">
    <source>
        <dbReference type="ARBA" id="ARBA00009350"/>
    </source>
</evidence>
<dbReference type="AlphaFoldDB" id="E1RDA5"/>
<dbReference type="eggNOG" id="arCOG02238">
    <property type="taxonomic scope" value="Archaea"/>
</dbReference>
<feature type="compositionally biased region" description="Basic residues" evidence="2">
    <location>
        <begin position="14"/>
        <end position="25"/>
    </location>
</feature>
<gene>
    <name evidence="3" type="ordered locus">Mpet_2341</name>
</gene>
<dbReference type="HOGENOM" id="CLU_094511_2_0_2"/>
<dbReference type="PANTHER" id="PTHR37478">
    <property type="match status" value="1"/>
</dbReference>
<dbReference type="OrthoDB" id="74471at2157"/>
<dbReference type="InterPro" id="IPR002852">
    <property type="entry name" value="UPF0251"/>
</dbReference>
<dbReference type="Gene3D" id="1.10.10.10">
    <property type="entry name" value="Winged helix-like DNA-binding domain superfamily/Winged helix DNA-binding domain"/>
    <property type="match status" value="1"/>
</dbReference>
<sequence length="135" mass="15117">MTPEERGPDSKGAGCRRRGRGRPRVPRTIGENVGSFHCYGPLCRSCEGEDMTVVLYPEEIGIIRLVDLMGYDQESAAAEIGVSRKTLWRDLHDARRKIADALVNGKMIRVVGCRREMKGECPENNIPQDDEEDLS</sequence>
<evidence type="ECO:0000256" key="2">
    <source>
        <dbReference type="SAM" id="MobiDB-lite"/>
    </source>
</evidence>
<dbReference type="Pfam" id="PF02001">
    <property type="entry name" value="DUF134"/>
    <property type="match status" value="1"/>
</dbReference>
<dbReference type="InterPro" id="IPR036388">
    <property type="entry name" value="WH-like_DNA-bd_sf"/>
</dbReference>
<comment type="similarity">
    <text evidence="1">Belongs to the UPF0251 family.</text>
</comment>
<keyword evidence="4" id="KW-1185">Reference proteome</keyword>
<evidence type="ECO:0000313" key="4">
    <source>
        <dbReference type="Proteomes" id="UP000006565"/>
    </source>
</evidence>
<reference evidence="3 4" key="1">
    <citation type="journal article" date="2010" name="Stand. Genomic Sci.">
        <title>Complete genome sequence of Methanoplanus petrolearius type strain (SEBR 4847).</title>
        <authorList>
            <person name="Brambilla E."/>
            <person name="Djao O.D."/>
            <person name="Daligault H."/>
            <person name="Lapidus A."/>
            <person name="Lucas S."/>
            <person name="Hammon N."/>
            <person name="Nolan M."/>
            <person name="Tice H."/>
            <person name="Cheng J.F."/>
            <person name="Han C."/>
            <person name="Tapia R."/>
            <person name="Goodwin L."/>
            <person name="Pitluck S."/>
            <person name="Liolios K."/>
            <person name="Ivanova N."/>
            <person name="Mavromatis K."/>
            <person name="Mikhailova N."/>
            <person name="Pati A."/>
            <person name="Chen A."/>
            <person name="Palaniappan K."/>
            <person name="Land M."/>
            <person name="Hauser L."/>
            <person name="Chang Y.J."/>
            <person name="Jeffries C.D."/>
            <person name="Rohde M."/>
            <person name="Spring S."/>
            <person name="Sikorski J."/>
            <person name="Goker M."/>
            <person name="Woyke T."/>
            <person name="Bristow J."/>
            <person name="Eisen J.A."/>
            <person name="Markowitz V."/>
            <person name="Hugenholtz P."/>
            <person name="Kyrpides N.C."/>
            <person name="Klenk H.P."/>
        </authorList>
    </citation>
    <scope>NUCLEOTIDE SEQUENCE [LARGE SCALE GENOMIC DNA]</scope>
    <source>
        <strain evidence="4">DSM 11571 / OCM 486 / SEBR 4847</strain>
    </source>
</reference>
<dbReference type="GeneID" id="9744827"/>
<evidence type="ECO:0000313" key="3">
    <source>
        <dbReference type="EMBL" id="ADN37088.1"/>
    </source>
</evidence>
<feature type="region of interest" description="Disordered" evidence="2">
    <location>
        <begin position="1"/>
        <end position="26"/>
    </location>
</feature>